<name>A0A9X1SGF9_9BACT</name>
<reference evidence="3" key="1">
    <citation type="submission" date="2021-11" db="EMBL/GenBank/DDBJ databases">
        <title>Genome sequence.</title>
        <authorList>
            <person name="Sun Q."/>
        </authorList>
    </citation>
    <scope>NUCLEOTIDE SEQUENCE</scope>
    <source>
        <strain evidence="3">JC732</strain>
    </source>
</reference>
<dbReference type="RefSeq" id="WP_230218510.1">
    <property type="nucleotide sequence ID" value="NZ_JAJKFT010000008.1"/>
</dbReference>
<keyword evidence="4" id="KW-1185">Reference proteome</keyword>
<dbReference type="InterPro" id="IPR011944">
    <property type="entry name" value="Steroid_delta5-4_isomerase"/>
</dbReference>
<organism evidence="3 4">
    <name type="scientific">Blastopirellula sediminis</name>
    <dbReference type="NCBI Taxonomy" id="2894196"/>
    <lineage>
        <taxon>Bacteria</taxon>
        <taxon>Pseudomonadati</taxon>
        <taxon>Planctomycetota</taxon>
        <taxon>Planctomycetia</taxon>
        <taxon>Pirellulales</taxon>
        <taxon>Pirellulaceae</taxon>
        <taxon>Blastopirellula</taxon>
    </lineage>
</organism>
<dbReference type="Gene3D" id="3.10.450.50">
    <property type="match status" value="1"/>
</dbReference>
<dbReference type="EMBL" id="JAJKFT010000008">
    <property type="protein sequence ID" value="MCC9628947.1"/>
    <property type="molecule type" value="Genomic_DNA"/>
</dbReference>
<protein>
    <submittedName>
        <fullName evidence="3">Nuclear transport factor 2 family protein</fullName>
    </submittedName>
</protein>
<evidence type="ECO:0000313" key="3">
    <source>
        <dbReference type="EMBL" id="MCC9628947.1"/>
    </source>
</evidence>
<feature type="chain" id="PRO_5040925081" evidence="1">
    <location>
        <begin position="24"/>
        <end position="298"/>
    </location>
</feature>
<sequence>MKRIGITVAALFVLIAGALPAFADQASDEALIRKSVQDYVEAFNSGNAKLLASMWSPDAVYTNPDSGEQVVGQEAIEAQFAEIFETNKGIKLSAATSSVSFISPTVAAEFGAAHLIRSEGEPEESQYTAIYVKRDGKWLLDRVTEEDVPVVHSNYEHLKELEWMIGSWLDEDDQATVATTCEWTKNRNFMTRMFTVAVRDRIEVSGMQIIGWDPGAKQVRSWVFDSDGGFGEGVWSKKGKAWQVQVSGTAPDGSKSSSVNMFTPVDDDTFSWESVSRVAGGELLPNVGPLRVNRQSSP</sequence>
<feature type="signal peptide" evidence="1">
    <location>
        <begin position="1"/>
        <end position="23"/>
    </location>
</feature>
<dbReference type="Pfam" id="PF12680">
    <property type="entry name" value="SnoaL_2"/>
    <property type="match status" value="1"/>
</dbReference>
<feature type="domain" description="SnoaL-like" evidence="2">
    <location>
        <begin position="36"/>
        <end position="138"/>
    </location>
</feature>
<gene>
    <name evidence="3" type="ORF">LOC68_11105</name>
</gene>
<proteinExistence type="predicted"/>
<evidence type="ECO:0000256" key="1">
    <source>
        <dbReference type="SAM" id="SignalP"/>
    </source>
</evidence>
<dbReference type="Proteomes" id="UP001139103">
    <property type="component" value="Unassembled WGS sequence"/>
</dbReference>
<evidence type="ECO:0000259" key="2">
    <source>
        <dbReference type="Pfam" id="PF12680"/>
    </source>
</evidence>
<dbReference type="AlphaFoldDB" id="A0A9X1SGF9"/>
<dbReference type="InterPro" id="IPR032710">
    <property type="entry name" value="NTF2-like_dom_sf"/>
</dbReference>
<comment type="caution">
    <text evidence="3">The sequence shown here is derived from an EMBL/GenBank/DDBJ whole genome shotgun (WGS) entry which is preliminary data.</text>
</comment>
<dbReference type="SUPFAM" id="SSF54427">
    <property type="entry name" value="NTF2-like"/>
    <property type="match status" value="1"/>
</dbReference>
<dbReference type="NCBIfam" id="TIGR02246">
    <property type="entry name" value="SgcJ/EcaC family oxidoreductase"/>
    <property type="match status" value="1"/>
</dbReference>
<evidence type="ECO:0000313" key="4">
    <source>
        <dbReference type="Proteomes" id="UP001139103"/>
    </source>
</evidence>
<keyword evidence="1" id="KW-0732">Signal</keyword>
<dbReference type="InterPro" id="IPR037401">
    <property type="entry name" value="SnoaL-like"/>
</dbReference>
<accession>A0A9X1SGF9</accession>